<keyword evidence="2" id="KW-1185">Reference proteome</keyword>
<dbReference type="EMBL" id="QOUI01000004">
    <property type="protein sequence ID" value="RCK69895.1"/>
    <property type="molecule type" value="Genomic_DNA"/>
</dbReference>
<organism evidence="1 2">
    <name type="scientific">Desertihabitans brevis</name>
    <dbReference type="NCBI Taxonomy" id="2268447"/>
    <lineage>
        <taxon>Bacteria</taxon>
        <taxon>Bacillati</taxon>
        <taxon>Actinomycetota</taxon>
        <taxon>Actinomycetes</taxon>
        <taxon>Propionibacteriales</taxon>
        <taxon>Propionibacteriaceae</taxon>
        <taxon>Desertihabitans</taxon>
    </lineage>
</organism>
<evidence type="ECO:0000313" key="1">
    <source>
        <dbReference type="EMBL" id="RCK69895.1"/>
    </source>
</evidence>
<evidence type="ECO:0008006" key="3">
    <source>
        <dbReference type="Google" id="ProtNLM"/>
    </source>
</evidence>
<accession>A0A367YVH9</accession>
<reference evidence="1 2" key="1">
    <citation type="submission" date="2018-07" db="EMBL/GenBank/DDBJ databases">
        <title>Desertimonas flava gen. nov. sp. nov.</title>
        <authorList>
            <person name="Liu S."/>
        </authorList>
    </citation>
    <scope>NUCLEOTIDE SEQUENCE [LARGE SCALE GENOMIC DNA]</scope>
    <source>
        <strain evidence="1 2">16Sb5-5</strain>
    </source>
</reference>
<proteinExistence type="predicted"/>
<comment type="caution">
    <text evidence="1">The sequence shown here is derived from an EMBL/GenBank/DDBJ whole genome shotgun (WGS) entry which is preliminary data.</text>
</comment>
<gene>
    <name evidence="1" type="ORF">DT076_07635</name>
</gene>
<dbReference type="InterPro" id="IPR036691">
    <property type="entry name" value="Endo/exonu/phosph_ase_sf"/>
</dbReference>
<evidence type="ECO:0000313" key="2">
    <source>
        <dbReference type="Proteomes" id="UP000252770"/>
    </source>
</evidence>
<name>A0A367YVH9_9ACTN</name>
<dbReference type="Proteomes" id="UP000252770">
    <property type="component" value="Unassembled WGS sequence"/>
</dbReference>
<dbReference type="AlphaFoldDB" id="A0A367YVH9"/>
<protein>
    <recommendedName>
        <fullName evidence="3">Endonuclease/exonuclease/phosphatase family protein</fullName>
    </recommendedName>
</protein>
<dbReference type="CDD" id="cd09083">
    <property type="entry name" value="EEP-1"/>
    <property type="match status" value="1"/>
</dbReference>
<dbReference type="SUPFAM" id="SSF56219">
    <property type="entry name" value="DNase I-like"/>
    <property type="match status" value="1"/>
</dbReference>
<dbReference type="Gene3D" id="3.60.10.10">
    <property type="entry name" value="Endonuclease/exonuclease/phosphatase"/>
    <property type="match status" value="1"/>
</dbReference>
<sequence length="270" mass="29868">MRTLIGEARRGELHVMSFDIGLDTGRTDPADPAHWPTREPLVSRLLELEQPTLLGAQGALFHQLRSIEDGLPQRYRMIGAGSEGGSHGEHCPVFYDPLRVRLEAWEQWWLSDCPDRVGSVGWDADRPRVALHARFVELATERAFCLLNTRLDPAAPEARRQATTMLVRRLRECGLPTVVTGDVAGAGDADSTWELVRTAHLTDSWSSASQRVTPLVGTRHGYAEPQPDAPRVDWVLTSPAVRVLQAGVNTTAFLGRRPSDHAPVQALLRL</sequence>